<evidence type="ECO:0000313" key="1">
    <source>
        <dbReference type="EMBL" id="SDF52201.1"/>
    </source>
</evidence>
<gene>
    <name evidence="1" type="ORF">SAMN05660235_01885</name>
</gene>
<evidence type="ECO:0008006" key="3">
    <source>
        <dbReference type="Google" id="ProtNLM"/>
    </source>
</evidence>
<dbReference type="RefSeq" id="WP_093690240.1">
    <property type="nucleotide sequence ID" value="NZ_FNBU01000013.1"/>
</dbReference>
<keyword evidence="2" id="KW-1185">Reference proteome</keyword>
<protein>
    <recommendedName>
        <fullName evidence="3">DUF4878 domain-containing protein</fullName>
    </recommendedName>
</protein>
<name>A0A1G7LS24_9FIRM</name>
<dbReference type="STRING" id="1123285.SAMN05660235_01885"/>
<organism evidence="1 2">
    <name type="scientific">Sporolituus thermophilus DSM 23256</name>
    <dbReference type="NCBI Taxonomy" id="1123285"/>
    <lineage>
        <taxon>Bacteria</taxon>
        <taxon>Bacillati</taxon>
        <taxon>Bacillota</taxon>
        <taxon>Negativicutes</taxon>
        <taxon>Selenomonadales</taxon>
        <taxon>Sporomusaceae</taxon>
        <taxon>Sporolituus</taxon>
    </lineage>
</organism>
<proteinExistence type="predicted"/>
<dbReference type="PROSITE" id="PS51257">
    <property type="entry name" value="PROKAR_LIPOPROTEIN"/>
    <property type="match status" value="1"/>
</dbReference>
<reference evidence="2" key="1">
    <citation type="submission" date="2016-10" db="EMBL/GenBank/DDBJ databases">
        <authorList>
            <person name="Varghese N."/>
            <person name="Submissions S."/>
        </authorList>
    </citation>
    <scope>NUCLEOTIDE SEQUENCE [LARGE SCALE GENOMIC DNA]</scope>
    <source>
        <strain evidence="2">DSM 23256</strain>
    </source>
</reference>
<dbReference type="Proteomes" id="UP000243333">
    <property type="component" value="Unassembled WGS sequence"/>
</dbReference>
<sequence>MTRKQLLKATALIAIIVLVALLAGCGGGGPTAKRPTGLAPDAVVQAFFNAAKNNRLNEAALYVTPDSRRDTRAVIDFLSGQNGLAELKQANLITVKKVAEQGNYAVVLATLQPEPNSFNLSVKPVGLEKIDGEWYIVDFNNIYENAKYKVLEQLLKNI</sequence>
<dbReference type="OrthoDB" id="1681921at2"/>
<evidence type="ECO:0000313" key="2">
    <source>
        <dbReference type="Proteomes" id="UP000243333"/>
    </source>
</evidence>
<accession>A0A1G7LS24</accession>
<dbReference type="AlphaFoldDB" id="A0A1G7LS24"/>
<dbReference type="EMBL" id="FNBU01000013">
    <property type="protein sequence ID" value="SDF52201.1"/>
    <property type="molecule type" value="Genomic_DNA"/>
</dbReference>